<organism evidence="1 2">
    <name type="scientific">Panagrolaimus sp. ES5</name>
    <dbReference type="NCBI Taxonomy" id="591445"/>
    <lineage>
        <taxon>Eukaryota</taxon>
        <taxon>Metazoa</taxon>
        <taxon>Ecdysozoa</taxon>
        <taxon>Nematoda</taxon>
        <taxon>Chromadorea</taxon>
        <taxon>Rhabditida</taxon>
        <taxon>Tylenchina</taxon>
        <taxon>Panagrolaimomorpha</taxon>
        <taxon>Panagrolaimoidea</taxon>
        <taxon>Panagrolaimidae</taxon>
        <taxon>Panagrolaimus</taxon>
    </lineage>
</organism>
<reference evidence="2" key="1">
    <citation type="submission" date="2022-11" db="UniProtKB">
        <authorList>
            <consortium name="WormBaseParasite"/>
        </authorList>
    </citation>
    <scope>IDENTIFICATION</scope>
</reference>
<proteinExistence type="predicted"/>
<evidence type="ECO:0000313" key="2">
    <source>
        <dbReference type="WBParaSite" id="ES5_v2.g24798.t1"/>
    </source>
</evidence>
<dbReference type="WBParaSite" id="ES5_v2.g24798.t1">
    <property type="protein sequence ID" value="ES5_v2.g24798.t1"/>
    <property type="gene ID" value="ES5_v2.g24798"/>
</dbReference>
<evidence type="ECO:0000313" key="1">
    <source>
        <dbReference type="Proteomes" id="UP000887579"/>
    </source>
</evidence>
<name>A0AC34G547_9BILA</name>
<dbReference type="Proteomes" id="UP000887579">
    <property type="component" value="Unplaced"/>
</dbReference>
<protein>
    <submittedName>
        <fullName evidence="2">Uncharacterized protein</fullName>
    </submittedName>
</protein>
<sequence length="185" mass="21332">MATKDYCMSLKRQLNSRLLNGQFNNLNLNQNNKGFSTDAVKKISKNADRKELNCAVSKISDFTDSKATKNRNDWNKFENEKMPLKCFSTQNNEKSKEKRLSNANLNSSTLSLHISEYENSNNKCKNVKQLFSGFAQNPFEFIQQKSEMVKPEMMQFKASQRLLNPNSSGSKVLLTQIYFVDHQRP</sequence>
<accession>A0AC34G547</accession>